<keyword evidence="4 7" id="KW-0812">Transmembrane</keyword>
<sequence length="76" mass="8352">MEFDFFSASLINLAINISYTLISLVVAVYALILIDKKLLKGVDIQQELKNNNLAVAIFASSIMLFVAIIISFGLQS</sequence>
<dbReference type="InterPro" id="IPR007140">
    <property type="entry name" value="DUF350"/>
</dbReference>
<comment type="similarity">
    <text evidence="2">Belongs to the UPF0719 family.</text>
</comment>
<keyword evidence="6 7" id="KW-0472">Membrane</keyword>
<dbReference type="Proteomes" id="UP001157134">
    <property type="component" value="Unassembled WGS sequence"/>
</dbReference>
<feature type="transmembrane region" description="Helical" evidence="7">
    <location>
        <begin position="6"/>
        <end position="32"/>
    </location>
</feature>
<keyword evidence="9" id="KW-1185">Reference proteome</keyword>
<dbReference type="Pfam" id="PF03994">
    <property type="entry name" value="DUF350"/>
    <property type="match status" value="1"/>
</dbReference>
<evidence type="ECO:0000313" key="9">
    <source>
        <dbReference type="Proteomes" id="UP001157134"/>
    </source>
</evidence>
<dbReference type="RefSeq" id="WP_284301217.1">
    <property type="nucleotide sequence ID" value="NZ_BSSV01000010.1"/>
</dbReference>
<gene>
    <name evidence="8" type="ORF">tloyanaT_35400</name>
</gene>
<organism evidence="8 9">
    <name type="scientific">Thalassotalea loyana</name>
    <dbReference type="NCBI Taxonomy" id="280483"/>
    <lineage>
        <taxon>Bacteria</taxon>
        <taxon>Pseudomonadati</taxon>
        <taxon>Pseudomonadota</taxon>
        <taxon>Gammaproteobacteria</taxon>
        <taxon>Alteromonadales</taxon>
        <taxon>Colwelliaceae</taxon>
        <taxon>Thalassotalea</taxon>
    </lineage>
</organism>
<feature type="transmembrane region" description="Helical" evidence="7">
    <location>
        <begin position="53"/>
        <end position="74"/>
    </location>
</feature>
<proteinExistence type="inferred from homology"/>
<evidence type="ECO:0000313" key="8">
    <source>
        <dbReference type="EMBL" id="GLX87287.1"/>
    </source>
</evidence>
<protein>
    <recommendedName>
        <fullName evidence="10">DUF350 domain-containing protein</fullName>
    </recommendedName>
</protein>
<dbReference type="EMBL" id="BSSV01000010">
    <property type="protein sequence ID" value="GLX87287.1"/>
    <property type="molecule type" value="Genomic_DNA"/>
</dbReference>
<evidence type="ECO:0000256" key="5">
    <source>
        <dbReference type="ARBA" id="ARBA00022989"/>
    </source>
</evidence>
<evidence type="ECO:0008006" key="10">
    <source>
        <dbReference type="Google" id="ProtNLM"/>
    </source>
</evidence>
<evidence type="ECO:0000256" key="2">
    <source>
        <dbReference type="ARBA" id="ARBA00005779"/>
    </source>
</evidence>
<keyword evidence="3" id="KW-1003">Cell membrane</keyword>
<evidence type="ECO:0000256" key="1">
    <source>
        <dbReference type="ARBA" id="ARBA00004651"/>
    </source>
</evidence>
<accession>A0ABQ6HJW2</accession>
<evidence type="ECO:0000256" key="6">
    <source>
        <dbReference type="ARBA" id="ARBA00023136"/>
    </source>
</evidence>
<evidence type="ECO:0000256" key="4">
    <source>
        <dbReference type="ARBA" id="ARBA00022692"/>
    </source>
</evidence>
<comment type="caution">
    <text evidence="8">The sequence shown here is derived from an EMBL/GenBank/DDBJ whole genome shotgun (WGS) entry which is preliminary data.</text>
</comment>
<keyword evidence="5 7" id="KW-1133">Transmembrane helix</keyword>
<reference evidence="8 9" key="1">
    <citation type="submission" date="2023-03" db="EMBL/GenBank/DDBJ databases">
        <title>Thalassotalea loyana LMG 22536T draft genome sequence.</title>
        <authorList>
            <person name="Sawabe T."/>
        </authorList>
    </citation>
    <scope>NUCLEOTIDE SEQUENCE [LARGE SCALE GENOMIC DNA]</scope>
    <source>
        <strain evidence="8 9">LMG 22536</strain>
    </source>
</reference>
<name>A0ABQ6HJW2_9GAMM</name>
<comment type="subcellular location">
    <subcellularLocation>
        <location evidence="1">Cell membrane</location>
        <topology evidence="1">Multi-pass membrane protein</topology>
    </subcellularLocation>
</comment>
<evidence type="ECO:0000256" key="7">
    <source>
        <dbReference type="SAM" id="Phobius"/>
    </source>
</evidence>
<evidence type="ECO:0000256" key="3">
    <source>
        <dbReference type="ARBA" id="ARBA00022475"/>
    </source>
</evidence>